<name>A0A9P0GYT3_PHYSR</name>
<dbReference type="Proteomes" id="UP001153712">
    <property type="component" value="Chromosome 9"/>
</dbReference>
<evidence type="ECO:0000256" key="2">
    <source>
        <dbReference type="SAM" id="MobiDB-lite"/>
    </source>
</evidence>
<protein>
    <recommendedName>
        <fullName evidence="3">A-kinase anchor protein 2 C-terminal domain-containing protein</fullName>
    </recommendedName>
</protein>
<accession>A0A9P0GYT3</accession>
<sequence>MNFLRSVRFEFRDKHRRRRDMNGTGSTLERIQKEIQENIRREKELRRAVPKTSDESETTGNGTAKSKPDGPANSNGFTRRFVPNQNAKGLMQKFFKARGKVSSSDSPEPHNAGYFPLRFRVEKGKCLRNGYVPAEEKIVREVIDFQMRETELRNERMKSQPDLMAALELEEAQLNGANGVLKSAKSMTNLFQNEDCSKTNYSMPSR</sequence>
<evidence type="ECO:0000256" key="1">
    <source>
        <dbReference type="ARBA" id="ARBA00023054"/>
    </source>
</evidence>
<feature type="region of interest" description="Disordered" evidence="2">
    <location>
        <begin position="18"/>
        <end position="83"/>
    </location>
</feature>
<dbReference type="OrthoDB" id="6512841at2759"/>
<feature type="compositionally biased region" description="Polar residues" evidence="2">
    <location>
        <begin position="72"/>
        <end position="83"/>
    </location>
</feature>
<feature type="compositionally biased region" description="Basic and acidic residues" evidence="2">
    <location>
        <begin position="30"/>
        <end position="47"/>
    </location>
</feature>
<reference evidence="4" key="1">
    <citation type="submission" date="2022-01" db="EMBL/GenBank/DDBJ databases">
        <authorList>
            <person name="King R."/>
        </authorList>
    </citation>
    <scope>NUCLEOTIDE SEQUENCE</scope>
</reference>
<evidence type="ECO:0000313" key="4">
    <source>
        <dbReference type="EMBL" id="CAH1188656.1"/>
    </source>
</evidence>
<dbReference type="InterPro" id="IPR029304">
    <property type="entry name" value="AKAP2_C"/>
</dbReference>
<gene>
    <name evidence="4" type="ORF">PHYEVI_LOCUS11718</name>
</gene>
<evidence type="ECO:0000259" key="3">
    <source>
        <dbReference type="Pfam" id="PF15304"/>
    </source>
</evidence>
<dbReference type="Pfam" id="PF15304">
    <property type="entry name" value="AKAP2_C"/>
    <property type="match status" value="1"/>
</dbReference>
<evidence type="ECO:0000313" key="5">
    <source>
        <dbReference type="Proteomes" id="UP001153712"/>
    </source>
</evidence>
<keyword evidence="1" id="KW-0175">Coiled coil</keyword>
<keyword evidence="5" id="KW-1185">Reference proteome</keyword>
<organism evidence="4 5">
    <name type="scientific">Phyllotreta striolata</name>
    <name type="common">Striped flea beetle</name>
    <name type="synonym">Crioceris striolata</name>
    <dbReference type="NCBI Taxonomy" id="444603"/>
    <lineage>
        <taxon>Eukaryota</taxon>
        <taxon>Metazoa</taxon>
        <taxon>Ecdysozoa</taxon>
        <taxon>Arthropoda</taxon>
        <taxon>Hexapoda</taxon>
        <taxon>Insecta</taxon>
        <taxon>Pterygota</taxon>
        <taxon>Neoptera</taxon>
        <taxon>Endopterygota</taxon>
        <taxon>Coleoptera</taxon>
        <taxon>Polyphaga</taxon>
        <taxon>Cucujiformia</taxon>
        <taxon>Chrysomeloidea</taxon>
        <taxon>Chrysomelidae</taxon>
        <taxon>Galerucinae</taxon>
        <taxon>Alticini</taxon>
        <taxon>Phyllotreta</taxon>
    </lineage>
</organism>
<feature type="domain" description="A-kinase anchor protein 2 C-terminal" evidence="3">
    <location>
        <begin position="73"/>
        <end position="158"/>
    </location>
</feature>
<dbReference type="AlphaFoldDB" id="A0A9P0GYT3"/>
<proteinExistence type="predicted"/>
<dbReference type="EMBL" id="OU900102">
    <property type="protein sequence ID" value="CAH1188656.1"/>
    <property type="molecule type" value="Genomic_DNA"/>
</dbReference>